<reference evidence="2 3" key="1">
    <citation type="submission" date="2016-09" db="EMBL/GenBank/DDBJ databases">
        <title>Extensive genetic diversity and differential bi-allelic expression allows diatom success in the polar Southern Ocean.</title>
        <authorList>
            <consortium name="DOE Joint Genome Institute"/>
            <person name="Mock T."/>
            <person name="Otillar R.P."/>
            <person name="Strauss J."/>
            <person name="Dupont C."/>
            <person name="Frickenhaus S."/>
            <person name="Maumus F."/>
            <person name="Mcmullan M."/>
            <person name="Sanges R."/>
            <person name="Schmutz J."/>
            <person name="Toseland A."/>
            <person name="Valas R."/>
            <person name="Veluchamy A."/>
            <person name="Ward B.J."/>
            <person name="Allen A."/>
            <person name="Barry K."/>
            <person name="Falciatore A."/>
            <person name="Ferrante M."/>
            <person name="Fortunato A.E."/>
            <person name="Gloeckner G."/>
            <person name="Gruber A."/>
            <person name="Hipkin R."/>
            <person name="Janech M."/>
            <person name="Kroth P."/>
            <person name="Leese F."/>
            <person name="Lindquist E."/>
            <person name="Lyon B.R."/>
            <person name="Martin J."/>
            <person name="Mayer C."/>
            <person name="Parker M."/>
            <person name="Quesneville H."/>
            <person name="Raymond J."/>
            <person name="Uhlig C."/>
            <person name="Valentin K.U."/>
            <person name="Worden A.Z."/>
            <person name="Armbrust E.V."/>
            <person name="Bowler C."/>
            <person name="Green B."/>
            <person name="Moulton V."/>
            <person name="Van Oosterhout C."/>
            <person name="Grigoriev I."/>
        </authorList>
    </citation>
    <scope>NUCLEOTIDE SEQUENCE [LARGE SCALE GENOMIC DNA]</scope>
    <source>
        <strain evidence="2 3">CCMP1102</strain>
    </source>
</reference>
<protein>
    <submittedName>
        <fullName evidence="2">Uncharacterized protein</fullName>
    </submittedName>
</protein>
<sequence>MNMNRNTRHQLILHCAFFVIGLTHSFIVVPVPINKIAAVPSNKKCWRHKHRCIPNNNDNDNNNCKNACVVHNGASSSMLLMAGDDDVSFQEEPASAQVTFTESPEVVFDQLVRVVKNKDSDPLLVVGVEELKQWGELQDLLSDEDITQTELEEMTDIIQSVGGTVDQDKLPCGMECTDAEREIISQLVSDLEKVPDNWVVAKHGKIEAKNLLGEWDLLYTSSKAMILNKSISGLTAGPFQTINFSGVRQKFTGSKFLGFVEFVETFNAGTEEAFDVKITGEWLLRENQPTLLQVDPENIEYGSSYTMAEQAPVVAIGGGVSQVASWQSLGPIKLLDITYLTPNMYIARGNFKADAIFVWKRKVNK</sequence>
<accession>A0A1E7EV48</accession>
<organism evidence="2 3">
    <name type="scientific">Fragilariopsis cylindrus CCMP1102</name>
    <dbReference type="NCBI Taxonomy" id="635003"/>
    <lineage>
        <taxon>Eukaryota</taxon>
        <taxon>Sar</taxon>
        <taxon>Stramenopiles</taxon>
        <taxon>Ochrophyta</taxon>
        <taxon>Bacillariophyta</taxon>
        <taxon>Bacillariophyceae</taxon>
        <taxon>Bacillariophycidae</taxon>
        <taxon>Bacillariales</taxon>
        <taxon>Bacillariaceae</taxon>
        <taxon>Fragilariopsis</taxon>
    </lineage>
</organism>
<dbReference type="AlphaFoldDB" id="A0A1E7EV48"/>
<dbReference type="Proteomes" id="UP000095751">
    <property type="component" value="Unassembled WGS sequence"/>
</dbReference>
<evidence type="ECO:0000313" key="2">
    <source>
        <dbReference type="EMBL" id="OEU09675.1"/>
    </source>
</evidence>
<evidence type="ECO:0000313" key="3">
    <source>
        <dbReference type="Proteomes" id="UP000095751"/>
    </source>
</evidence>
<feature type="signal peptide" evidence="1">
    <location>
        <begin position="1"/>
        <end position="25"/>
    </location>
</feature>
<keyword evidence="3" id="KW-1185">Reference proteome</keyword>
<keyword evidence="1" id="KW-0732">Signal</keyword>
<dbReference type="KEGG" id="fcy:FRACYDRAFT_247931"/>
<name>A0A1E7EV48_9STRA</name>
<gene>
    <name evidence="2" type="ORF">FRACYDRAFT_247931</name>
</gene>
<proteinExistence type="predicted"/>
<dbReference type="EMBL" id="KV784374">
    <property type="protein sequence ID" value="OEU09675.1"/>
    <property type="molecule type" value="Genomic_DNA"/>
</dbReference>
<feature type="chain" id="PRO_5009192272" evidence="1">
    <location>
        <begin position="26"/>
        <end position="365"/>
    </location>
</feature>
<evidence type="ECO:0000256" key="1">
    <source>
        <dbReference type="SAM" id="SignalP"/>
    </source>
</evidence>
<dbReference type="InParanoid" id="A0A1E7EV48"/>
<dbReference type="OrthoDB" id="48788at2759"/>